<feature type="region of interest" description="Disordered" evidence="1">
    <location>
        <begin position="94"/>
        <end position="144"/>
    </location>
</feature>
<dbReference type="AlphaFoldDB" id="A0A430FPX4"/>
<organism evidence="2 3">
    <name type="scientific">Bifidobacterium dolichotidis</name>
    <dbReference type="NCBI Taxonomy" id="2306976"/>
    <lineage>
        <taxon>Bacteria</taxon>
        <taxon>Bacillati</taxon>
        <taxon>Actinomycetota</taxon>
        <taxon>Actinomycetes</taxon>
        <taxon>Bifidobacteriales</taxon>
        <taxon>Bifidobacteriaceae</taxon>
        <taxon>Bifidobacterium</taxon>
    </lineage>
</organism>
<evidence type="ECO:0000313" key="3">
    <source>
        <dbReference type="Proteomes" id="UP000287609"/>
    </source>
</evidence>
<accession>A0A430FPX4</accession>
<dbReference type="RefSeq" id="WP_125963573.1">
    <property type="nucleotide sequence ID" value="NZ_QXGM01000002.1"/>
</dbReference>
<sequence>MTSRKRTEPIQAGPFLIEAEWEQDDHGAHLDVHIHVAQQSADEVGASFSYAVPASVLRSVQTAALLNQDPASVQISSTTIPASYVEGLCVEKETEQHSLETESESNTSEEDALQHDQLGHETESSTSDSALASTFAEQQTSETPSLEIATEAEQRVAIVLMESASENAATLFRKSIVSIDAVPTNTVEGISPLYHVTNYDSLDTSTAVLQLRTKLSPQSLQRVLSDLAIAHEGQVALQCVAYDGVGTDKHQLDRAAVLAPWMDMDPNGEVDGDPLPFKLAMAQDSMRVAMVSNTWLLQASAESYADIAGDTTAHKPDAFPNQAWQTEDDSEER</sequence>
<evidence type="ECO:0000313" key="2">
    <source>
        <dbReference type="EMBL" id="RSX54887.1"/>
    </source>
</evidence>
<keyword evidence="3" id="KW-1185">Reference proteome</keyword>
<feature type="compositionally biased region" description="Polar residues" evidence="1">
    <location>
        <begin position="124"/>
        <end position="144"/>
    </location>
</feature>
<evidence type="ECO:0000256" key="1">
    <source>
        <dbReference type="SAM" id="MobiDB-lite"/>
    </source>
</evidence>
<dbReference type="GO" id="GO:0016301">
    <property type="term" value="F:kinase activity"/>
    <property type="evidence" value="ECO:0007669"/>
    <property type="project" value="UniProtKB-KW"/>
</dbReference>
<feature type="compositionally biased region" description="Basic and acidic residues" evidence="1">
    <location>
        <begin position="112"/>
        <end position="123"/>
    </location>
</feature>
<feature type="region of interest" description="Disordered" evidence="1">
    <location>
        <begin position="311"/>
        <end position="333"/>
    </location>
</feature>
<dbReference type="EMBL" id="QXGM01000002">
    <property type="protein sequence ID" value="RSX54887.1"/>
    <property type="molecule type" value="Genomic_DNA"/>
</dbReference>
<feature type="compositionally biased region" description="Acidic residues" evidence="1">
    <location>
        <begin position="101"/>
        <end position="111"/>
    </location>
</feature>
<reference evidence="2 3" key="1">
    <citation type="submission" date="2018-09" db="EMBL/GenBank/DDBJ databases">
        <title>Characterization of the phylogenetic diversity of five novel species belonging to the genus Bifidobacterium.</title>
        <authorList>
            <person name="Lugli G.A."/>
            <person name="Duranti S."/>
            <person name="Milani C."/>
        </authorList>
    </citation>
    <scope>NUCLEOTIDE SEQUENCE [LARGE SCALE GENOMIC DNA]</scope>
    <source>
        <strain evidence="2 3">2036B</strain>
    </source>
</reference>
<proteinExistence type="predicted"/>
<keyword evidence="2" id="KW-0418">Kinase</keyword>
<dbReference type="OrthoDB" id="9808041at2"/>
<comment type="caution">
    <text evidence="2">The sequence shown here is derived from an EMBL/GenBank/DDBJ whole genome shotgun (WGS) entry which is preliminary data.</text>
</comment>
<gene>
    <name evidence="2" type="ORF">D2E26_0941</name>
</gene>
<dbReference type="Proteomes" id="UP000287609">
    <property type="component" value="Unassembled WGS sequence"/>
</dbReference>
<protein>
    <submittedName>
        <fullName evidence="2">2-amino-4-hydroxy-6-hydroxymethyldihydropteridin e pyrophosphokinase</fullName>
    </submittedName>
</protein>
<keyword evidence="2" id="KW-0808">Transferase</keyword>
<name>A0A430FPX4_9BIFI</name>